<dbReference type="PROSITE" id="PS50931">
    <property type="entry name" value="HTH_LYSR"/>
    <property type="match status" value="1"/>
</dbReference>
<keyword evidence="3" id="KW-0238">DNA-binding</keyword>
<dbReference type="KEGG" id="hsi:BOX17_06915"/>
<dbReference type="InterPro" id="IPR000847">
    <property type="entry name" value="LysR_HTH_N"/>
</dbReference>
<dbReference type="SUPFAM" id="SSF46785">
    <property type="entry name" value="Winged helix' DNA-binding domain"/>
    <property type="match status" value="1"/>
</dbReference>
<dbReference type="AlphaFoldDB" id="A0A1J0VF92"/>
<dbReference type="EMBL" id="CP018139">
    <property type="protein sequence ID" value="APE30707.1"/>
    <property type="molecule type" value="Genomic_DNA"/>
</dbReference>
<dbReference type="PANTHER" id="PTHR30126:SF98">
    <property type="entry name" value="HTH-TYPE TRANSCRIPTIONAL ACTIVATOR BAUR"/>
    <property type="match status" value="1"/>
</dbReference>
<gene>
    <name evidence="6" type="ORF">BOX17_06915</name>
</gene>
<dbReference type="Gene3D" id="3.40.190.10">
    <property type="entry name" value="Periplasmic binding protein-like II"/>
    <property type="match status" value="1"/>
</dbReference>
<dbReference type="RefSeq" id="WP_071943033.1">
    <property type="nucleotide sequence ID" value="NZ_CP018139.1"/>
</dbReference>
<evidence type="ECO:0000256" key="2">
    <source>
        <dbReference type="ARBA" id="ARBA00023015"/>
    </source>
</evidence>
<proteinExistence type="inferred from homology"/>
<keyword evidence="4" id="KW-0804">Transcription</keyword>
<evidence type="ECO:0000256" key="3">
    <source>
        <dbReference type="ARBA" id="ARBA00023125"/>
    </source>
</evidence>
<keyword evidence="2" id="KW-0805">Transcription regulation</keyword>
<dbReference type="InterPro" id="IPR036390">
    <property type="entry name" value="WH_DNA-bd_sf"/>
</dbReference>
<dbReference type="SUPFAM" id="SSF53850">
    <property type="entry name" value="Periplasmic binding protein-like II"/>
    <property type="match status" value="1"/>
</dbReference>
<evidence type="ECO:0000256" key="4">
    <source>
        <dbReference type="ARBA" id="ARBA00023163"/>
    </source>
</evidence>
<comment type="similarity">
    <text evidence="1">Belongs to the LysR transcriptional regulatory family.</text>
</comment>
<dbReference type="CDD" id="cd05466">
    <property type="entry name" value="PBP2_LTTR_substrate"/>
    <property type="match status" value="1"/>
</dbReference>
<dbReference type="Proteomes" id="UP000181985">
    <property type="component" value="Chromosome"/>
</dbReference>
<reference evidence="7" key="1">
    <citation type="submission" date="2016-11" db="EMBL/GenBank/DDBJ databases">
        <title>Halolamina sediminis sp. nov., an extremely halophilic archaeon isolated from solar salt.</title>
        <authorList>
            <person name="Koh H.-W."/>
            <person name="Rani S."/>
            <person name="Park S.-J."/>
        </authorList>
    </citation>
    <scope>NUCLEOTIDE SEQUENCE [LARGE SCALE GENOMIC DNA]</scope>
    <source>
        <strain evidence="7">Hb3</strain>
    </source>
</reference>
<dbReference type="Pfam" id="PF03466">
    <property type="entry name" value="LysR_substrate"/>
    <property type="match status" value="1"/>
</dbReference>
<protein>
    <recommendedName>
        <fullName evidence="5">HTH lysR-type domain-containing protein</fullName>
    </recommendedName>
</protein>
<dbReference type="Gene3D" id="1.10.10.10">
    <property type="entry name" value="Winged helix-like DNA-binding domain superfamily/Winged helix DNA-binding domain"/>
    <property type="match status" value="1"/>
</dbReference>
<dbReference type="Pfam" id="PF00126">
    <property type="entry name" value="HTH_1"/>
    <property type="match status" value="1"/>
</dbReference>
<dbReference type="InterPro" id="IPR036388">
    <property type="entry name" value="WH-like_DNA-bd_sf"/>
</dbReference>
<dbReference type="GO" id="GO:0000976">
    <property type="term" value="F:transcription cis-regulatory region binding"/>
    <property type="evidence" value="ECO:0007669"/>
    <property type="project" value="TreeGrafter"/>
</dbReference>
<evidence type="ECO:0000313" key="7">
    <source>
        <dbReference type="Proteomes" id="UP000181985"/>
    </source>
</evidence>
<keyword evidence="7" id="KW-1185">Reference proteome</keyword>
<evidence type="ECO:0000313" key="6">
    <source>
        <dbReference type="EMBL" id="APE30707.1"/>
    </source>
</evidence>
<evidence type="ECO:0000259" key="5">
    <source>
        <dbReference type="PROSITE" id="PS50931"/>
    </source>
</evidence>
<organism evidence="6 7">
    <name type="scientific">Halomonas aestuarii</name>
    <dbReference type="NCBI Taxonomy" id="1897729"/>
    <lineage>
        <taxon>Bacteria</taxon>
        <taxon>Pseudomonadati</taxon>
        <taxon>Pseudomonadota</taxon>
        <taxon>Gammaproteobacteria</taxon>
        <taxon>Oceanospirillales</taxon>
        <taxon>Halomonadaceae</taxon>
        <taxon>Halomonas</taxon>
    </lineage>
</organism>
<accession>A0A1J0VF92</accession>
<evidence type="ECO:0000256" key="1">
    <source>
        <dbReference type="ARBA" id="ARBA00009437"/>
    </source>
</evidence>
<dbReference type="OrthoDB" id="8587655at2"/>
<dbReference type="GO" id="GO:0003700">
    <property type="term" value="F:DNA-binding transcription factor activity"/>
    <property type="evidence" value="ECO:0007669"/>
    <property type="project" value="InterPro"/>
</dbReference>
<sequence>MTARHSNVPNLTDFDLKLLRVFHAVVQAQGLAPAQQVLGLSLSTISIQLKTLEERLGFTLCERGRKGFALTEEGERIHRSLKPLFDSVAGFCDVVAEVRGHLTGDLHFGVVDALATNRVAPLPRGFQNFTELAPEVHLHVDISSPEELIQGLLEGRYHCILTPVEPSHDSVDSVPVFKESQQLYCGADHPLFNESDPARILEALQHTTFTGKSYVSFPANDDLSVSIERPTVSHMESNALLILSGRYIGYLPAHYADYWVNAGLMKVLLPDTLGHETRFYLCTSKHHSYRSADVFRNCMIDVLSDGSDAAS</sequence>
<dbReference type="PANTHER" id="PTHR30126">
    <property type="entry name" value="HTH-TYPE TRANSCRIPTIONAL REGULATOR"/>
    <property type="match status" value="1"/>
</dbReference>
<name>A0A1J0VF92_9GAMM</name>
<feature type="domain" description="HTH lysR-type" evidence="5">
    <location>
        <begin position="14"/>
        <end position="71"/>
    </location>
</feature>
<dbReference type="InterPro" id="IPR005119">
    <property type="entry name" value="LysR_subst-bd"/>
</dbReference>